<proteinExistence type="predicted"/>
<accession>A0A8J6E1F2</accession>
<evidence type="ECO:0000313" key="2">
    <source>
        <dbReference type="EMBL" id="KAG9393398.1"/>
    </source>
</evidence>
<dbReference type="Proteomes" id="UP000717585">
    <property type="component" value="Unassembled WGS sequence"/>
</dbReference>
<dbReference type="EMBL" id="JAHDYR010000025">
    <property type="protein sequence ID" value="KAG9393398.1"/>
    <property type="molecule type" value="Genomic_DNA"/>
</dbReference>
<organism evidence="2 3">
    <name type="scientific">Carpediemonas membranifera</name>
    <dbReference type="NCBI Taxonomy" id="201153"/>
    <lineage>
        <taxon>Eukaryota</taxon>
        <taxon>Metamonada</taxon>
        <taxon>Carpediemonas-like organisms</taxon>
        <taxon>Carpediemonas</taxon>
    </lineage>
</organism>
<name>A0A8J6E1F2_9EUKA</name>
<feature type="transmembrane region" description="Helical" evidence="1">
    <location>
        <begin position="300"/>
        <end position="321"/>
    </location>
</feature>
<keyword evidence="1" id="KW-1133">Transmembrane helix</keyword>
<reference evidence="2" key="1">
    <citation type="submission" date="2021-05" db="EMBL/GenBank/DDBJ databases">
        <title>A free-living protist that lacks canonical eukaryotic 1 DNA replication and segregation systems.</title>
        <authorList>
            <person name="Salas-Leiva D.E."/>
            <person name="Tromer E.C."/>
            <person name="Curtis B.A."/>
            <person name="Jerlstrom-Hultqvist J."/>
            <person name="Kolisko M."/>
            <person name="Yi Z."/>
            <person name="Salas-Leiva J.S."/>
            <person name="Gallot-Lavallee L."/>
            <person name="Kops G.J.P.L."/>
            <person name="Archibald J.M."/>
            <person name="Simpson A.G.B."/>
            <person name="Roger A.J."/>
        </authorList>
    </citation>
    <scope>NUCLEOTIDE SEQUENCE</scope>
    <source>
        <strain evidence="2">BICM</strain>
    </source>
</reference>
<dbReference type="AlphaFoldDB" id="A0A8J6E1F2"/>
<keyword evidence="3" id="KW-1185">Reference proteome</keyword>
<evidence type="ECO:0000313" key="3">
    <source>
        <dbReference type="Proteomes" id="UP000717585"/>
    </source>
</evidence>
<gene>
    <name evidence="2" type="ORF">J8273_3534</name>
</gene>
<protein>
    <submittedName>
        <fullName evidence="2">Uncharacterized protein</fullName>
    </submittedName>
</protein>
<feature type="transmembrane region" description="Helical" evidence="1">
    <location>
        <begin position="20"/>
        <end position="48"/>
    </location>
</feature>
<keyword evidence="1" id="KW-0812">Transmembrane</keyword>
<keyword evidence="1" id="KW-0472">Membrane</keyword>
<sequence length="365" mass="39710">MDVIEWIQGAIKDAIRRVYLFFAVLISVPVLYCCVATICAILAAVFLATSFADPRSSNIRDFNAKVTKWNSETADAFGALTFTVTEEGNSYAYTAMTHVTAGYPSGVDALSGSDKSDVAEIPKISWFSDGGKAFSTNTGRNIPMTRTFQGTTHTYYDSIQIRKGTTDLLANTDSGRYKFTTAHNGVYYDKGSVAMKDCHESAKDDQLDCSDVCKDDYDGLFNDDDDACYRASHLKVSQFTVLLNSQNALSGSDLSSSLFQESLSLTPIYEEVNNDADTRFNIVDSMGDTNVAIMREDDPIIVYHLMGGFGLSAFVLLLIAICCCCLSVSSCCCIGCAPLYALSCCLTTSGGWSAASTYTKMQNRE</sequence>
<evidence type="ECO:0000256" key="1">
    <source>
        <dbReference type="SAM" id="Phobius"/>
    </source>
</evidence>
<comment type="caution">
    <text evidence="2">The sequence shown here is derived from an EMBL/GenBank/DDBJ whole genome shotgun (WGS) entry which is preliminary data.</text>
</comment>